<gene>
    <name evidence="1" type="ORF">KK1_028904</name>
</gene>
<reference evidence="1" key="1">
    <citation type="journal article" date="2012" name="Nat. Biotechnol.">
        <title>Draft genome sequence of pigeonpea (Cajanus cajan), an orphan legume crop of resource-poor farmers.</title>
        <authorList>
            <person name="Varshney R.K."/>
            <person name="Chen W."/>
            <person name="Li Y."/>
            <person name="Bharti A.K."/>
            <person name="Saxena R.K."/>
            <person name="Schlueter J.A."/>
            <person name="Donoghue M.T."/>
            <person name="Azam S."/>
            <person name="Fan G."/>
            <person name="Whaley A.M."/>
            <person name="Farmer A.D."/>
            <person name="Sheridan J."/>
            <person name="Iwata A."/>
            <person name="Tuteja R."/>
            <person name="Penmetsa R.V."/>
            <person name="Wu W."/>
            <person name="Upadhyaya H.D."/>
            <person name="Yang S.P."/>
            <person name="Shah T."/>
            <person name="Saxena K.B."/>
            <person name="Michael T."/>
            <person name="McCombie W.R."/>
            <person name="Yang B."/>
            <person name="Zhang G."/>
            <person name="Yang H."/>
            <person name="Wang J."/>
            <person name="Spillane C."/>
            <person name="Cook D.R."/>
            <person name="May G.D."/>
            <person name="Xu X."/>
            <person name="Jackson S.A."/>
        </authorList>
    </citation>
    <scope>NUCLEOTIDE SEQUENCE [LARGE SCALE GENOMIC DNA]</scope>
</reference>
<dbReference type="OMA" id="IWRFENC"/>
<proteinExistence type="predicted"/>
<evidence type="ECO:0008006" key="3">
    <source>
        <dbReference type="Google" id="ProtNLM"/>
    </source>
</evidence>
<evidence type="ECO:0000313" key="1">
    <source>
        <dbReference type="EMBL" id="KYP49361.1"/>
    </source>
</evidence>
<dbReference type="Gramene" id="C.cajan_28527.t">
    <property type="protein sequence ID" value="C.cajan_28527.t.cds1"/>
    <property type="gene ID" value="C.cajan_28527"/>
</dbReference>
<organism evidence="1 2">
    <name type="scientific">Cajanus cajan</name>
    <name type="common">Pigeon pea</name>
    <name type="synonym">Cajanus indicus</name>
    <dbReference type="NCBI Taxonomy" id="3821"/>
    <lineage>
        <taxon>Eukaryota</taxon>
        <taxon>Viridiplantae</taxon>
        <taxon>Streptophyta</taxon>
        <taxon>Embryophyta</taxon>
        <taxon>Tracheophyta</taxon>
        <taxon>Spermatophyta</taxon>
        <taxon>Magnoliopsida</taxon>
        <taxon>eudicotyledons</taxon>
        <taxon>Gunneridae</taxon>
        <taxon>Pentapetalae</taxon>
        <taxon>rosids</taxon>
        <taxon>fabids</taxon>
        <taxon>Fabales</taxon>
        <taxon>Fabaceae</taxon>
        <taxon>Papilionoideae</taxon>
        <taxon>50 kb inversion clade</taxon>
        <taxon>NPAAA clade</taxon>
        <taxon>indigoferoid/millettioid clade</taxon>
        <taxon>Phaseoleae</taxon>
        <taxon>Cajanus</taxon>
    </lineage>
</organism>
<name>A0A151S3Q2_CAJCA</name>
<accession>A0A151S3Q2</accession>
<dbReference type="AlphaFoldDB" id="A0A151S3Q2"/>
<evidence type="ECO:0000313" key="2">
    <source>
        <dbReference type="Proteomes" id="UP000075243"/>
    </source>
</evidence>
<protein>
    <recommendedName>
        <fullName evidence="3">Retrovirus-related Pol polyprotein from transposon TNT 1-94</fullName>
    </recommendedName>
</protein>
<dbReference type="Proteomes" id="UP000075243">
    <property type="component" value="Unassembled WGS sequence"/>
</dbReference>
<sequence length="63" mass="7492">MELINSMEPTIGKPYLFIFIAKDVWDVIHKCYSNLKNSSQIYDLKTQLWQFKQGDKRSQHITT</sequence>
<keyword evidence="2" id="KW-1185">Reference proteome</keyword>
<dbReference type="EMBL" id="KQ483478">
    <property type="protein sequence ID" value="KYP49361.1"/>
    <property type="molecule type" value="Genomic_DNA"/>
</dbReference>